<comment type="caution">
    <text evidence="1">The sequence shown here is derived from an EMBL/GenBank/DDBJ whole genome shotgun (WGS) entry which is preliminary data.</text>
</comment>
<keyword evidence="2" id="KW-1185">Reference proteome</keyword>
<dbReference type="AlphaFoldDB" id="A0ABD2Q1R1"/>
<organism evidence="1 2">
    <name type="scientific">Cichlidogyrus casuarinus</name>
    <dbReference type="NCBI Taxonomy" id="1844966"/>
    <lineage>
        <taxon>Eukaryota</taxon>
        <taxon>Metazoa</taxon>
        <taxon>Spiralia</taxon>
        <taxon>Lophotrochozoa</taxon>
        <taxon>Platyhelminthes</taxon>
        <taxon>Monogenea</taxon>
        <taxon>Monopisthocotylea</taxon>
        <taxon>Dactylogyridea</taxon>
        <taxon>Ancyrocephalidae</taxon>
        <taxon>Cichlidogyrus</taxon>
    </lineage>
</organism>
<reference evidence="1 2" key="1">
    <citation type="submission" date="2024-11" db="EMBL/GenBank/DDBJ databases">
        <title>Adaptive evolution of stress response genes in parasites aligns with host niche diversity.</title>
        <authorList>
            <person name="Hahn C."/>
            <person name="Resl P."/>
        </authorList>
    </citation>
    <scope>NUCLEOTIDE SEQUENCE [LARGE SCALE GENOMIC DNA]</scope>
    <source>
        <strain evidence="1">EGGRZ-B1_66</strain>
        <tissue evidence="1">Body</tissue>
    </source>
</reference>
<name>A0ABD2Q1R1_9PLAT</name>
<dbReference type="Proteomes" id="UP001626550">
    <property type="component" value="Unassembled WGS sequence"/>
</dbReference>
<dbReference type="PROSITE" id="PS51257">
    <property type="entry name" value="PROKAR_LIPOPROTEIN"/>
    <property type="match status" value="1"/>
</dbReference>
<proteinExistence type="predicted"/>
<protein>
    <submittedName>
        <fullName evidence="1">Uncharacterized protein</fullName>
    </submittedName>
</protein>
<gene>
    <name evidence="1" type="ORF">Ciccas_007835</name>
</gene>
<dbReference type="EMBL" id="JBJKFK010001267">
    <property type="protein sequence ID" value="KAL3313568.1"/>
    <property type="molecule type" value="Genomic_DNA"/>
</dbReference>
<accession>A0ABD2Q1R1</accession>
<evidence type="ECO:0000313" key="1">
    <source>
        <dbReference type="EMBL" id="KAL3313568.1"/>
    </source>
</evidence>
<sequence length="351" mass="39236">MNKIGAEKQLIRRSLSASATTYTSSLGGGCTYLTRPDLMGPNPPHQNVIINANCLTQPVPCNLCRNSVQCICGPSLMKCHTKLTPTANCGHMITCCLDNTNKYLAEKHLQVPGSVRSGVCRFEISPFYPRGSAAKVCTKLCKDCRVCCVDGQKGHFVKNNICLEPLKSTKDAQTEEPRPVKMSHASQTEWEPVPVIMREIVERPQPIDCHLEITKPVYHDTSIQSVFTPRQMDSRLQTMIALPLPDAFDVAQQTDPIPIANTWVAHTMELCDTDADFVSEEIRMAARSVSDQNQKCLHRVSFSSGSYQQFVDEPGQYFPDRITERVILSEQPLDSDRTPRSIPVTTIQYQY</sequence>
<evidence type="ECO:0000313" key="2">
    <source>
        <dbReference type="Proteomes" id="UP001626550"/>
    </source>
</evidence>